<reference evidence="1" key="1">
    <citation type="submission" date="2014-09" db="EMBL/GenBank/DDBJ databases">
        <authorList>
            <person name="Magalhaes I.L.F."/>
            <person name="Oliveira U."/>
            <person name="Santos F.R."/>
            <person name="Vidigal T.H.D.A."/>
            <person name="Brescovit A.D."/>
            <person name="Santos A.J."/>
        </authorList>
    </citation>
    <scope>NUCLEOTIDE SEQUENCE</scope>
    <source>
        <tissue evidence="1">Shoot tissue taken approximately 20 cm above the soil surface</tissue>
    </source>
</reference>
<dbReference type="EMBL" id="GBRH01235497">
    <property type="protein sequence ID" value="JAD62398.1"/>
    <property type="molecule type" value="Transcribed_RNA"/>
</dbReference>
<proteinExistence type="predicted"/>
<evidence type="ECO:0000313" key="1">
    <source>
        <dbReference type="EMBL" id="JAD62398.1"/>
    </source>
</evidence>
<organism evidence="1">
    <name type="scientific">Arundo donax</name>
    <name type="common">Giant reed</name>
    <name type="synonym">Donax arundinaceus</name>
    <dbReference type="NCBI Taxonomy" id="35708"/>
    <lineage>
        <taxon>Eukaryota</taxon>
        <taxon>Viridiplantae</taxon>
        <taxon>Streptophyta</taxon>
        <taxon>Embryophyta</taxon>
        <taxon>Tracheophyta</taxon>
        <taxon>Spermatophyta</taxon>
        <taxon>Magnoliopsida</taxon>
        <taxon>Liliopsida</taxon>
        <taxon>Poales</taxon>
        <taxon>Poaceae</taxon>
        <taxon>PACMAD clade</taxon>
        <taxon>Arundinoideae</taxon>
        <taxon>Arundineae</taxon>
        <taxon>Arundo</taxon>
    </lineage>
</organism>
<sequence length="51" mass="6155">MNYVKNKLRNSIGDQYLNDCMVTFLERDFFLQVSNKDITSRFQIKSHRVKL</sequence>
<reference evidence="1" key="2">
    <citation type="journal article" date="2015" name="Data Brief">
        <title>Shoot transcriptome of the giant reed, Arundo donax.</title>
        <authorList>
            <person name="Barrero R.A."/>
            <person name="Guerrero F.D."/>
            <person name="Moolhuijzen P."/>
            <person name="Goolsby J.A."/>
            <person name="Tidwell J."/>
            <person name="Bellgard S.E."/>
            <person name="Bellgard M.I."/>
        </authorList>
    </citation>
    <scope>NUCLEOTIDE SEQUENCE</scope>
    <source>
        <tissue evidence="1">Shoot tissue taken approximately 20 cm above the soil surface</tissue>
    </source>
</reference>
<name>A0A0A9BJQ5_ARUDO</name>
<dbReference type="AlphaFoldDB" id="A0A0A9BJQ5"/>
<protein>
    <submittedName>
        <fullName evidence="1">Uncharacterized protein</fullName>
    </submittedName>
</protein>
<accession>A0A0A9BJQ5</accession>